<reference evidence="1" key="1">
    <citation type="submission" date="2020-10" db="EMBL/GenBank/DDBJ databases">
        <authorList>
            <person name="Gilroy R."/>
        </authorList>
    </citation>
    <scope>NUCLEOTIDE SEQUENCE</scope>
    <source>
        <strain evidence="1">CHK178-757</strain>
    </source>
</reference>
<proteinExistence type="predicted"/>
<reference evidence="1" key="2">
    <citation type="journal article" date="2021" name="PeerJ">
        <title>Extensive microbial diversity within the chicken gut microbiome revealed by metagenomics and culture.</title>
        <authorList>
            <person name="Gilroy R."/>
            <person name="Ravi A."/>
            <person name="Getino M."/>
            <person name="Pursley I."/>
            <person name="Horton D.L."/>
            <person name="Alikhan N.F."/>
            <person name="Baker D."/>
            <person name="Gharbi K."/>
            <person name="Hall N."/>
            <person name="Watson M."/>
            <person name="Adriaenssens E.M."/>
            <person name="Foster-Nyarko E."/>
            <person name="Jarju S."/>
            <person name="Secka A."/>
            <person name="Antonio M."/>
            <person name="Oren A."/>
            <person name="Chaudhuri R.R."/>
            <person name="La Ragione R."/>
            <person name="Hildebrand F."/>
            <person name="Pallen M.J."/>
        </authorList>
    </citation>
    <scope>NUCLEOTIDE SEQUENCE</scope>
    <source>
        <strain evidence="1">CHK178-757</strain>
    </source>
</reference>
<dbReference type="AlphaFoldDB" id="A0A9D1JRC4"/>
<comment type="caution">
    <text evidence="1">The sequence shown here is derived from an EMBL/GenBank/DDBJ whole genome shotgun (WGS) entry which is preliminary data.</text>
</comment>
<evidence type="ECO:0000313" key="1">
    <source>
        <dbReference type="EMBL" id="HIS48121.1"/>
    </source>
</evidence>
<accession>A0A9D1JRC4</accession>
<dbReference type="EMBL" id="DVIT01000044">
    <property type="protein sequence ID" value="HIS48121.1"/>
    <property type="molecule type" value="Genomic_DNA"/>
</dbReference>
<evidence type="ECO:0000313" key="2">
    <source>
        <dbReference type="Proteomes" id="UP000823927"/>
    </source>
</evidence>
<dbReference type="Proteomes" id="UP000823927">
    <property type="component" value="Unassembled WGS sequence"/>
</dbReference>
<sequence length="463" mass="52817">MNINRLIKDLKNGNNPEENLSAYSQLLLASYERLTLGRFALDFTEKYDVLAKEEGGVADILQVVASVTRKIGNGQTDTLAQDLIRLDDMRGKVLENLDALEEYLHYFQLYEHIFNRLNYRFEDSLPLTDDAALARRLMGYITEKQDAETVNERIQAILGELPVRLTTTKFFELLENGCLCYTGARNDMADSFFARMEKCAALPLTQRLDSRKEDLFALAKEFEDISFNDMDKDECRERLSKISLAASMVARDLSNNVDLLEMINNLYILLITQPYAVTESKECKELRNILRSYMRAVDSGDFLDIDADILGGLAKTVEDQQKYLGEHMLLEDALDTIWTNNQQAIEGMMLGGIYKTLSTAQRLFMTNSRADISQIRPYYPVDREQVSGRIRKLEEIYGQSFKNASQIMKRSLISMALDNIPVPFDSLEKVEAYICQSLALCTEQYERAAVDGLLNDFIQAKVV</sequence>
<organism evidence="1 2">
    <name type="scientific">Candidatus Scybalocola faecigallinarum</name>
    <dbReference type="NCBI Taxonomy" id="2840941"/>
    <lineage>
        <taxon>Bacteria</taxon>
        <taxon>Bacillati</taxon>
        <taxon>Bacillota</taxon>
        <taxon>Clostridia</taxon>
        <taxon>Lachnospirales</taxon>
        <taxon>Lachnospiraceae</taxon>
        <taxon>Lachnospiraceae incertae sedis</taxon>
        <taxon>Candidatus Scybalocola (ex Gilroy et al. 2021)</taxon>
    </lineage>
</organism>
<gene>
    <name evidence="1" type="ORF">IAB46_11340</name>
</gene>
<name>A0A9D1JRC4_9FIRM</name>
<protein>
    <submittedName>
        <fullName evidence="1">Uncharacterized protein</fullName>
    </submittedName>
</protein>